<organism evidence="1 2">
    <name type="scientific">Mycobacterium leprae</name>
    <dbReference type="NCBI Taxonomy" id="1769"/>
    <lineage>
        <taxon>Bacteria</taxon>
        <taxon>Bacillati</taxon>
        <taxon>Actinomycetota</taxon>
        <taxon>Actinomycetes</taxon>
        <taxon>Mycobacteriales</taxon>
        <taxon>Mycobacteriaceae</taxon>
        <taxon>Mycobacterium</taxon>
    </lineage>
</organism>
<dbReference type="EMBL" id="CP029543">
    <property type="protein sequence ID" value="AWV47153.1"/>
    <property type="molecule type" value="Genomic_DNA"/>
</dbReference>
<gene>
    <name evidence="1" type="ORF">DIJ64_00850</name>
</gene>
<reference evidence="1 2" key="1">
    <citation type="submission" date="2018-05" db="EMBL/GenBank/DDBJ databases">
        <title>Evolution of small genomes with special reference to Mycobacterium leprae.</title>
        <authorList>
            <person name="Mohanty P.S."/>
            <person name="Bansal A.K."/>
            <person name="Gupta U.D."/>
            <person name="Naaz F."/>
            <person name="Dwivedi V.D."/>
            <person name="Singh H."/>
            <person name="Gupta G."/>
            <person name="Sharma S."/>
            <person name="Arora M."/>
        </authorList>
    </citation>
    <scope>NUCLEOTIDE SEQUENCE [LARGE SCALE GENOMIC DNA]</scope>
    <source>
        <strain evidence="1 2">MRHRU-235-G</strain>
    </source>
</reference>
<protein>
    <submittedName>
        <fullName evidence="1">Uncharacterized protein</fullName>
    </submittedName>
</protein>
<sequence>MEVSETYYACAGYSCFWVDTSFSMFMENSWLKMKRTELALNHLVCTQLRLDVLQIIAFGH</sequence>
<accession>A0AAD0P7M2</accession>
<name>A0AAD0P7M2_MYCLR</name>
<evidence type="ECO:0000313" key="2">
    <source>
        <dbReference type="Proteomes" id="UP000249682"/>
    </source>
</evidence>
<dbReference type="Proteomes" id="UP000249682">
    <property type="component" value="Chromosome"/>
</dbReference>
<dbReference type="AlphaFoldDB" id="A0AAD0P7M2"/>
<proteinExistence type="predicted"/>
<evidence type="ECO:0000313" key="1">
    <source>
        <dbReference type="EMBL" id="AWV47153.1"/>
    </source>
</evidence>